<feature type="compositionally biased region" description="Polar residues" evidence="1">
    <location>
        <begin position="59"/>
        <end position="70"/>
    </location>
</feature>
<protein>
    <submittedName>
        <fullName evidence="2">Uncharacterized protein</fullName>
    </submittedName>
</protein>
<proteinExistence type="predicted"/>
<name>A0AAJ0B206_9PEZI</name>
<feature type="region of interest" description="Disordered" evidence="1">
    <location>
        <begin position="57"/>
        <end position="78"/>
    </location>
</feature>
<dbReference type="EMBL" id="JAHMHR010000001">
    <property type="protein sequence ID" value="KAK1700990.1"/>
    <property type="molecule type" value="Genomic_DNA"/>
</dbReference>
<evidence type="ECO:0000256" key="1">
    <source>
        <dbReference type="SAM" id="MobiDB-lite"/>
    </source>
</evidence>
<dbReference type="RefSeq" id="XP_060436745.1">
    <property type="nucleotide sequence ID" value="XM_060567719.1"/>
</dbReference>
<keyword evidence="3" id="KW-1185">Reference proteome</keyword>
<reference evidence="2" key="1">
    <citation type="submission" date="2021-06" db="EMBL/GenBank/DDBJ databases">
        <title>Comparative genomics, transcriptomics and evolutionary studies reveal genomic signatures of adaptation to plant cell wall in hemibiotrophic fungi.</title>
        <authorList>
            <consortium name="DOE Joint Genome Institute"/>
            <person name="Baroncelli R."/>
            <person name="Diaz J.F."/>
            <person name="Benocci T."/>
            <person name="Peng M."/>
            <person name="Battaglia E."/>
            <person name="Haridas S."/>
            <person name="Andreopoulos W."/>
            <person name="Labutti K."/>
            <person name="Pangilinan J."/>
            <person name="Floch G.L."/>
            <person name="Makela M.R."/>
            <person name="Henrissat B."/>
            <person name="Grigoriev I.V."/>
            <person name="Crouch J.A."/>
            <person name="De Vries R.P."/>
            <person name="Sukno S.A."/>
            <person name="Thon M.R."/>
        </authorList>
    </citation>
    <scope>NUCLEOTIDE SEQUENCE</scope>
    <source>
        <strain evidence="2">CBS 193.32</strain>
    </source>
</reference>
<comment type="caution">
    <text evidence="2">The sequence shown here is derived from an EMBL/GenBank/DDBJ whole genome shotgun (WGS) entry which is preliminary data.</text>
</comment>
<organism evidence="2 3">
    <name type="scientific">Colletotrichum godetiae</name>
    <dbReference type="NCBI Taxonomy" id="1209918"/>
    <lineage>
        <taxon>Eukaryota</taxon>
        <taxon>Fungi</taxon>
        <taxon>Dikarya</taxon>
        <taxon>Ascomycota</taxon>
        <taxon>Pezizomycotina</taxon>
        <taxon>Sordariomycetes</taxon>
        <taxon>Hypocreomycetidae</taxon>
        <taxon>Glomerellales</taxon>
        <taxon>Glomerellaceae</taxon>
        <taxon>Colletotrichum</taxon>
        <taxon>Colletotrichum acutatum species complex</taxon>
    </lineage>
</organism>
<dbReference type="AlphaFoldDB" id="A0AAJ0B206"/>
<evidence type="ECO:0000313" key="2">
    <source>
        <dbReference type="EMBL" id="KAK1700990.1"/>
    </source>
</evidence>
<gene>
    <name evidence="2" type="ORF">BDP55DRAFT_5118</name>
</gene>
<dbReference type="GeneID" id="85452245"/>
<sequence length="154" mass="17291">MTRKDYGLLSSVVDARHSPLGRNQDFFSKRKQCPGPDEVVWSSNRVRGQVVCKPDEAITLSSQPPTASGSRTHRPPPPPRCLDASINYGFIRHYHQGSWRGMFKSRHLHVKILASLHLGLVEVSSELSQVPFPLVRRADLLYFLAVIVDYVGSI</sequence>
<accession>A0AAJ0B206</accession>
<dbReference type="Proteomes" id="UP001224890">
    <property type="component" value="Unassembled WGS sequence"/>
</dbReference>
<evidence type="ECO:0000313" key="3">
    <source>
        <dbReference type="Proteomes" id="UP001224890"/>
    </source>
</evidence>